<keyword evidence="6" id="KW-1185">Reference proteome</keyword>
<feature type="domain" description="EF-hand" evidence="4">
    <location>
        <begin position="264"/>
        <end position="299"/>
    </location>
</feature>
<evidence type="ECO:0000256" key="3">
    <source>
        <dbReference type="ARBA" id="ARBA00022837"/>
    </source>
</evidence>
<dbReference type="SUPFAM" id="SSF47473">
    <property type="entry name" value="EF-hand"/>
    <property type="match status" value="1"/>
</dbReference>
<gene>
    <name evidence="5" type="ORF">KI387_013137</name>
</gene>
<reference evidence="5 6" key="1">
    <citation type="journal article" date="2021" name="Nat. Plants">
        <title>The Taxus genome provides insights into paclitaxel biosynthesis.</title>
        <authorList>
            <person name="Xiong X."/>
            <person name="Gou J."/>
            <person name="Liao Q."/>
            <person name="Li Y."/>
            <person name="Zhou Q."/>
            <person name="Bi G."/>
            <person name="Li C."/>
            <person name="Du R."/>
            <person name="Wang X."/>
            <person name="Sun T."/>
            <person name="Guo L."/>
            <person name="Liang H."/>
            <person name="Lu P."/>
            <person name="Wu Y."/>
            <person name="Zhang Z."/>
            <person name="Ro D.K."/>
            <person name="Shang Y."/>
            <person name="Huang S."/>
            <person name="Yan J."/>
        </authorList>
    </citation>
    <scope>NUCLEOTIDE SEQUENCE [LARGE SCALE GENOMIC DNA]</scope>
    <source>
        <strain evidence="5">Ta-2019</strain>
    </source>
</reference>
<organism evidence="5 6">
    <name type="scientific">Taxus chinensis</name>
    <name type="common">Chinese yew</name>
    <name type="synonym">Taxus wallichiana var. chinensis</name>
    <dbReference type="NCBI Taxonomy" id="29808"/>
    <lineage>
        <taxon>Eukaryota</taxon>
        <taxon>Viridiplantae</taxon>
        <taxon>Streptophyta</taxon>
        <taxon>Embryophyta</taxon>
        <taxon>Tracheophyta</taxon>
        <taxon>Spermatophyta</taxon>
        <taxon>Pinopsida</taxon>
        <taxon>Pinidae</taxon>
        <taxon>Conifers II</taxon>
        <taxon>Cupressales</taxon>
        <taxon>Taxaceae</taxon>
        <taxon>Taxus</taxon>
    </lineage>
</organism>
<protein>
    <recommendedName>
        <fullName evidence="4">EF-hand domain-containing protein</fullName>
    </recommendedName>
</protein>
<dbReference type="SMART" id="SM00054">
    <property type="entry name" value="EFh"/>
    <property type="match status" value="3"/>
</dbReference>
<proteinExistence type="predicted"/>
<evidence type="ECO:0000313" key="6">
    <source>
        <dbReference type="Proteomes" id="UP000824469"/>
    </source>
</evidence>
<sequence>MEYGGERAAFGEKLSSKTITNFHMNSRYNNQIVELVIWVIYPAKDKACKDLTSDDIRGQSMMFRAEDLNGRDAASLLRNMLKVMGNNEELGIITAELGSLGWVMQRGLRISLAPRKINRLQMMCLKPQRLEKRRQGDISAESALKPMFEKHIRIEDILYPIVVKNVLSHEVSLSLGITSIQDGAGWGGMGAGVCVGDVMMVEMLKELPRLWRFFFAAHPWVREGGDALEIPLDISVLCHMREFVKYSRLKQFALRALASTLGPEELSDLRDQFDAIDIDKSGSISLEEIRQALAKDQPWTLKESRVLEILQAMDSNRDGLVDFDEFVAATLHVHQLEEHDSEKWQQRSRAAFEKFDFDRDGYITPEELRM</sequence>
<dbReference type="Gene3D" id="1.10.238.10">
    <property type="entry name" value="EF-hand"/>
    <property type="match status" value="1"/>
</dbReference>
<dbReference type="GO" id="GO:0005509">
    <property type="term" value="F:calcium ion binding"/>
    <property type="evidence" value="ECO:0007669"/>
    <property type="project" value="InterPro"/>
</dbReference>
<keyword evidence="2" id="KW-0677">Repeat</keyword>
<evidence type="ECO:0000256" key="1">
    <source>
        <dbReference type="ARBA" id="ARBA00022723"/>
    </source>
</evidence>
<evidence type="ECO:0000256" key="2">
    <source>
        <dbReference type="ARBA" id="ARBA00022737"/>
    </source>
</evidence>
<accession>A0AA38FD19</accession>
<dbReference type="InterPro" id="IPR011992">
    <property type="entry name" value="EF-hand-dom_pair"/>
</dbReference>
<dbReference type="InterPro" id="IPR018247">
    <property type="entry name" value="EF_Hand_1_Ca_BS"/>
</dbReference>
<dbReference type="PROSITE" id="PS50222">
    <property type="entry name" value="EF_HAND_2"/>
    <property type="match status" value="3"/>
</dbReference>
<evidence type="ECO:0000313" key="5">
    <source>
        <dbReference type="EMBL" id="KAH9301554.1"/>
    </source>
</evidence>
<dbReference type="FunFam" id="1.10.238.10:FF:000158">
    <property type="entry name" value="Calcium-dependent protein kinase 28"/>
    <property type="match status" value="1"/>
</dbReference>
<dbReference type="InterPro" id="IPR002048">
    <property type="entry name" value="EF_hand_dom"/>
</dbReference>
<dbReference type="PANTHER" id="PTHR45942">
    <property type="entry name" value="PROTEIN PHOSPATASE 3 REGULATORY SUBUNIT B ALPHA ISOFORM TYPE 1"/>
    <property type="match status" value="1"/>
</dbReference>
<evidence type="ECO:0000259" key="4">
    <source>
        <dbReference type="PROSITE" id="PS50222"/>
    </source>
</evidence>
<dbReference type="Proteomes" id="UP000824469">
    <property type="component" value="Unassembled WGS sequence"/>
</dbReference>
<name>A0AA38FD19_TAXCH</name>
<keyword evidence="1" id="KW-0479">Metal-binding</keyword>
<dbReference type="Pfam" id="PF13499">
    <property type="entry name" value="EF-hand_7"/>
    <property type="match status" value="1"/>
</dbReference>
<feature type="non-terminal residue" evidence="5">
    <location>
        <position position="1"/>
    </location>
</feature>
<dbReference type="PROSITE" id="PS00018">
    <property type="entry name" value="EF_HAND_1"/>
    <property type="match status" value="3"/>
</dbReference>
<dbReference type="AlphaFoldDB" id="A0AA38FD19"/>
<feature type="domain" description="EF-hand" evidence="4">
    <location>
        <begin position="301"/>
        <end position="336"/>
    </location>
</feature>
<dbReference type="EMBL" id="JAHRHJ020000009">
    <property type="protein sequence ID" value="KAH9301554.1"/>
    <property type="molecule type" value="Genomic_DNA"/>
</dbReference>
<dbReference type="Pfam" id="PF13405">
    <property type="entry name" value="EF-hand_6"/>
    <property type="match status" value="1"/>
</dbReference>
<feature type="domain" description="EF-hand" evidence="4">
    <location>
        <begin position="343"/>
        <end position="370"/>
    </location>
</feature>
<comment type="caution">
    <text evidence="5">The sequence shown here is derived from an EMBL/GenBank/DDBJ whole genome shotgun (WGS) entry which is preliminary data.</text>
</comment>
<keyword evidence="3" id="KW-0106">Calcium</keyword>